<dbReference type="EMBL" id="FRDH01000012">
    <property type="protein sequence ID" value="SHN63257.1"/>
    <property type="molecule type" value="Genomic_DNA"/>
</dbReference>
<comment type="function">
    <text evidence="12">Plays a role in the flagellum-specific transport system.</text>
</comment>
<dbReference type="InterPro" id="IPR005838">
    <property type="entry name" value="T3SS_IM_P"/>
</dbReference>
<evidence type="ECO:0000256" key="7">
    <source>
        <dbReference type="ARBA" id="ARBA00022927"/>
    </source>
</evidence>
<feature type="region of interest" description="Disordered" evidence="13">
    <location>
        <begin position="47"/>
        <end position="84"/>
    </location>
</feature>
<evidence type="ECO:0000256" key="4">
    <source>
        <dbReference type="ARBA" id="ARBA00022475"/>
    </source>
</evidence>
<keyword evidence="9 12" id="KW-0472">Membrane</keyword>
<feature type="transmembrane region" description="Helical" evidence="12">
    <location>
        <begin position="153"/>
        <end position="172"/>
    </location>
</feature>
<keyword evidence="15" id="KW-0282">Flagellum</keyword>
<evidence type="ECO:0000256" key="1">
    <source>
        <dbReference type="ARBA" id="ARBA00006257"/>
    </source>
</evidence>
<evidence type="ECO:0000256" key="3">
    <source>
        <dbReference type="ARBA" id="ARBA00022448"/>
    </source>
</evidence>
<keyword evidence="3 12" id="KW-0813">Transport</keyword>
<keyword evidence="11 12" id="KW-1006">Bacterial flagellum protein export</keyword>
<evidence type="ECO:0000256" key="10">
    <source>
        <dbReference type="ARBA" id="ARBA00023143"/>
    </source>
</evidence>
<evidence type="ECO:0000256" key="5">
    <source>
        <dbReference type="ARBA" id="ARBA00022692"/>
    </source>
</evidence>
<keyword evidence="15" id="KW-0969">Cilium</keyword>
<dbReference type="PRINTS" id="PR00951">
    <property type="entry name" value="FLGBIOSNFLIP"/>
</dbReference>
<dbReference type="GO" id="GO:0005886">
    <property type="term" value="C:plasma membrane"/>
    <property type="evidence" value="ECO:0007669"/>
    <property type="project" value="UniProtKB-SubCell"/>
</dbReference>
<feature type="signal peptide" evidence="14">
    <location>
        <begin position="1"/>
        <end position="42"/>
    </location>
</feature>
<dbReference type="PRINTS" id="PR01302">
    <property type="entry name" value="TYPE3IMPPROT"/>
</dbReference>
<dbReference type="RefSeq" id="WP_072704943.1">
    <property type="nucleotide sequence ID" value="NZ_FRDH01000012.1"/>
</dbReference>
<comment type="subcellular location">
    <subcellularLocation>
        <location evidence="12">Cell membrane</location>
        <topology evidence="12">Multi-pass membrane protein</topology>
    </subcellularLocation>
    <subcellularLocation>
        <location evidence="12">Bacterial flagellum basal body</location>
    </subcellularLocation>
</comment>
<evidence type="ECO:0000256" key="13">
    <source>
        <dbReference type="SAM" id="MobiDB-lite"/>
    </source>
</evidence>
<evidence type="ECO:0000256" key="6">
    <source>
        <dbReference type="ARBA" id="ARBA00022795"/>
    </source>
</evidence>
<evidence type="ECO:0000256" key="14">
    <source>
        <dbReference type="SAM" id="SignalP"/>
    </source>
</evidence>
<evidence type="ECO:0000256" key="9">
    <source>
        <dbReference type="ARBA" id="ARBA00023136"/>
    </source>
</evidence>
<dbReference type="AlphaFoldDB" id="A0A1M7SXN3"/>
<dbReference type="GO" id="GO:0009306">
    <property type="term" value="P:protein secretion"/>
    <property type="evidence" value="ECO:0007669"/>
    <property type="project" value="UniProtKB-UniRule"/>
</dbReference>
<keyword evidence="4 12" id="KW-1003">Cell membrane</keyword>
<keyword evidence="10" id="KW-0975">Bacterial flagellum</keyword>
<dbReference type="GO" id="GO:0009425">
    <property type="term" value="C:bacterial-type flagellum basal body"/>
    <property type="evidence" value="ECO:0007669"/>
    <property type="project" value="UniProtKB-SubCell"/>
</dbReference>
<gene>
    <name evidence="12" type="primary">fliP</name>
    <name evidence="15" type="ORF">SAMN02745247_02622</name>
</gene>
<name>A0A1M7SXN3_9FIRM</name>
<dbReference type="PROSITE" id="PS01061">
    <property type="entry name" value="FLIP_2"/>
    <property type="match status" value="1"/>
</dbReference>
<sequence length="311" mass="34357">MKIMRGESKLNKKTAIKRFVLAVVSVLLISTFAFSVPLSVHATENVVEDTTPTDPTTDRDSHLTGSQDERTNINAPGSSEDPDDLKELNIANTVTVTYDNGNGSVNGALRILITLTLISLAPTLLVMMTSFTRIIVALHFTRTAIGTQTSPPNLVMIGIALFMTLFIMQPTLTAAYNDAVVPFENGEIDQKEFIDTAMKPFRQFMYGQTQKKDVILFMEIDGIEWDGELDSIPNVVLIPSFIISELRTAFIIGFLIYVPFIVIDMVVASVLMSMGMMMLPPTTISMPFKILLFVLADGWSLIIGNLVKSFY</sequence>
<organism evidence="15 16">
    <name type="scientific">Butyrivibrio hungatei DSM 14810</name>
    <dbReference type="NCBI Taxonomy" id="1121132"/>
    <lineage>
        <taxon>Bacteria</taxon>
        <taxon>Bacillati</taxon>
        <taxon>Bacillota</taxon>
        <taxon>Clostridia</taxon>
        <taxon>Lachnospirales</taxon>
        <taxon>Lachnospiraceae</taxon>
        <taxon>Butyrivibrio</taxon>
    </lineage>
</organism>
<dbReference type="PANTHER" id="PTHR30587:SF0">
    <property type="entry name" value="FLAGELLAR BIOSYNTHETIC PROTEIN FLIP"/>
    <property type="match status" value="1"/>
</dbReference>
<reference evidence="15 16" key="1">
    <citation type="submission" date="2016-12" db="EMBL/GenBank/DDBJ databases">
        <authorList>
            <person name="Song W.-J."/>
            <person name="Kurnit D.M."/>
        </authorList>
    </citation>
    <scope>NUCLEOTIDE SEQUENCE [LARGE SCALE GENOMIC DNA]</scope>
    <source>
        <strain evidence="15 16">DSM 14810</strain>
    </source>
</reference>
<dbReference type="NCBIfam" id="TIGR01103">
    <property type="entry name" value="fliP"/>
    <property type="match status" value="1"/>
</dbReference>
<keyword evidence="5 12" id="KW-0812">Transmembrane</keyword>
<keyword evidence="7 12" id="KW-0653">Protein transport</keyword>
<dbReference type="InterPro" id="IPR005837">
    <property type="entry name" value="FliP"/>
</dbReference>
<evidence type="ECO:0000256" key="2">
    <source>
        <dbReference type="ARBA" id="ARBA00021714"/>
    </source>
</evidence>
<proteinExistence type="inferred from homology"/>
<feature type="chain" id="PRO_5011980385" description="Flagellar biosynthetic protein FliP" evidence="14">
    <location>
        <begin position="43"/>
        <end position="311"/>
    </location>
</feature>
<feature type="transmembrane region" description="Helical" evidence="12">
    <location>
        <begin position="286"/>
        <end position="307"/>
    </location>
</feature>
<keyword evidence="14" id="KW-0732">Signal</keyword>
<evidence type="ECO:0000256" key="8">
    <source>
        <dbReference type="ARBA" id="ARBA00022989"/>
    </source>
</evidence>
<dbReference type="PANTHER" id="PTHR30587">
    <property type="entry name" value="FLAGELLAR BIOSYNTHETIC PROTEIN FLIP"/>
    <property type="match status" value="1"/>
</dbReference>
<accession>A0A1M7SXN3</accession>
<evidence type="ECO:0000313" key="16">
    <source>
        <dbReference type="Proteomes" id="UP000184097"/>
    </source>
</evidence>
<feature type="transmembrane region" description="Helical" evidence="12">
    <location>
        <begin position="249"/>
        <end position="274"/>
    </location>
</feature>
<dbReference type="Proteomes" id="UP000184097">
    <property type="component" value="Unassembled WGS sequence"/>
</dbReference>
<keyword evidence="15" id="KW-0966">Cell projection</keyword>
<dbReference type="Pfam" id="PF00813">
    <property type="entry name" value="FliP"/>
    <property type="match status" value="1"/>
</dbReference>
<dbReference type="GO" id="GO:0044781">
    <property type="term" value="P:bacterial-type flagellum organization"/>
    <property type="evidence" value="ECO:0007669"/>
    <property type="project" value="UniProtKB-UniRule"/>
</dbReference>
<protein>
    <recommendedName>
        <fullName evidence="2 12">Flagellar biosynthetic protein FliP</fullName>
    </recommendedName>
</protein>
<feature type="compositionally biased region" description="Basic and acidic residues" evidence="13">
    <location>
        <begin position="56"/>
        <end position="71"/>
    </location>
</feature>
<keyword evidence="8 12" id="KW-1133">Transmembrane helix</keyword>
<evidence type="ECO:0000313" key="15">
    <source>
        <dbReference type="EMBL" id="SHN63257.1"/>
    </source>
</evidence>
<keyword evidence="6 12" id="KW-1005">Bacterial flagellum biogenesis</keyword>
<evidence type="ECO:0000256" key="12">
    <source>
        <dbReference type="RuleBase" id="RU362069"/>
    </source>
</evidence>
<evidence type="ECO:0000256" key="11">
    <source>
        <dbReference type="ARBA" id="ARBA00023225"/>
    </source>
</evidence>
<comment type="similarity">
    <text evidence="1 12">Belongs to the FliP/MopC/SpaP family.</text>
</comment>
<dbReference type="NCBIfam" id="NF009438">
    <property type="entry name" value="PRK12797.1"/>
    <property type="match status" value="1"/>
</dbReference>
<feature type="transmembrane region" description="Helical" evidence="12">
    <location>
        <begin position="108"/>
        <end position="132"/>
    </location>
</feature>